<evidence type="ECO:0000256" key="1">
    <source>
        <dbReference type="SAM" id="Phobius"/>
    </source>
</evidence>
<proteinExistence type="predicted"/>
<name>A0A8J3ZWE2_9ACTN</name>
<gene>
    <name evidence="2" type="ORF">Voc01_062890</name>
</gene>
<feature type="transmembrane region" description="Helical" evidence="1">
    <location>
        <begin position="90"/>
        <end position="108"/>
    </location>
</feature>
<dbReference type="EMBL" id="BOPH01000088">
    <property type="protein sequence ID" value="GIJ71372.1"/>
    <property type="molecule type" value="Genomic_DNA"/>
</dbReference>
<sequence>MAGVASPMMGRSRAEGVRFLAGLLAGGVAGAGVLALPVYLLGRVLDPLPRWASLAAVVLVLALLGVADLRQRTPHAWRQVPQNLWHKLTPGWLGVVWGFDLALLFTTQKTTSLIWASLAGLVLLQPSLAAVALISISVTSTVLVIVSTVTAGATERTGAGWSGRWVWRIRRASGLLILAAAVGVSVHGLTV</sequence>
<feature type="transmembrane region" description="Helical" evidence="1">
    <location>
        <begin position="128"/>
        <end position="151"/>
    </location>
</feature>
<accession>A0A8J3ZWE2</accession>
<dbReference type="AlphaFoldDB" id="A0A8J3ZWE2"/>
<feature type="transmembrane region" description="Helical" evidence="1">
    <location>
        <begin position="172"/>
        <end position="190"/>
    </location>
</feature>
<dbReference type="RefSeq" id="WP_203931250.1">
    <property type="nucleotide sequence ID" value="NZ_BOPH01000088.1"/>
</dbReference>
<keyword evidence="1" id="KW-0812">Transmembrane</keyword>
<feature type="transmembrane region" description="Helical" evidence="1">
    <location>
        <begin position="51"/>
        <end position="69"/>
    </location>
</feature>
<dbReference type="Proteomes" id="UP000635606">
    <property type="component" value="Unassembled WGS sequence"/>
</dbReference>
<comment type="caution">
    <text evidence="2">The sequence shown here is derived from an EMBL/GenBank/DDBJ whole genome shotgun (WGS) entry which is preliminary data.</text>
</comment>
<organism evidence="2 3">
    <name type="scientific">Virgisporangium ochraceum</name>
    <dbReference type="NCBI Taxonomy" id="65505"/>
    <lineage>
        <taxon>Bacteria</taxon>
        <taxon>Bacillati</taxon>
        <taxon>Actinomycetota</taxon>
        <taxon>Actinomycetes</taxon>
        <taxon>Micromonosporales</taxon>
        <taxon>Micromonosporaceae</taxon>
        <taxon>Virgisporangium</taxon>
    </lineage>
</organism>
<keyword evidence="1" id="KW-0472">Membrane</keyword>
<protein>
    <submittedName>
        <fullName evidence="2">Uncharacterized protein</fullName>
    </submittedName>
</protein>
<keyword evidence="3" id="KW-1185">Reference proteome</keyword>
<evidence type="ECO:0000313" key="3">
    <source>
        <dbReference type="Proteomes" id="UP000635606"/>
    </source>
</evidence>
<keyword evidence="1" id="KW-1133">Transmembrane helix</keyword>
<reference evidence="2" key="1">
    <citation type="submission" date="2021-01" db="EMBL/GenBank/DDBJ databases">
        <title>Whole genome shotgun sequence of Virgisporangium ochraceum NBRC 16418.</title>
        <authorList>
            <person name="Komaki H."/>
            <person name="Tamura T."/>
        </authorList>
    </citation>
    <scope>NUCLEOTIDE SEQUENCE</scope>
    <source>
        <strain evidence="2">NBRC 16418</strain>
    </source>
</reference>
<evidence type="ECO:0000313" key="2">
    <source>
        <dbReference type="EMBL" id="GIJ71372.1"/>
    </source>
</evidence>